<dbReference type="InterPro" id="IPR044759">
    <property type="entry name" value="bZIP_RF2"/>
</dbReference>
<feature type="coiled-coil region" evidence="6">
    <location>
        <begin position="185"/>
        <end position="233"/>
    </location>
</feature>
<feature type="region of interest" description="Disordered" evidence="7">
    <location>
        <begin position="1"/>
        <end position="37"/>
    </location>
</feature>
<evidence type="ECO:0000256" key="6">
    <source>
        <dbReference type="SAM" id="Coils"/>
    </source>
</evidence>
<feature type="region of interest" description="Disordered" evidence="7">
    <location>
        <begin position="104"/>
        <end position="138"/>
    </location>
</feature>
<evidence type="ECO:0000256" key="1">
    <source>
        <dbReference type="ARBA" id="ARBA00004123"/>
    </source>
</evidence>
<reference evidence="9" key="2">
    <citation type="journal article" date="2024" name="Plant">
        <title>Genomic evolution and insights into agronomic trait innovations of Sesamum species.</title>
        <authorList>
            <person name="Miao H."/>
            <person name="Wang L."/>
            <person name="Qu L."/>
            <person name="Liu H."/>
            <person name="Sun Y."/>
            <person name="Le M."/>
            <person name="Wang Q."/>
            <person name="Wei S."/>
            <person name="Zheng Y."/>
            <person name="Lin W."/>
            <person name="Duan Y."/>
            <person name="Cao H."/>
            <person name="Xiong S."/>
            <person name="Wang X."/>
            <person name="Wei L."/>
            <person name="Li C."/>
            <person name="Ma Q."/>
            <person name="Ju M."/>
            <person name="Zhao R."/>
            <person name="Li G."/>
            <person name="Mu C."/>
            <person name="Tian Q."/>
            <person name="Mei H."/>
            <person name="Zhang T."/>
            <person name="Gao T."/>
            <person name="Zhang H."/>
        </authorList>
    </citation>
    <scope>NUCLEOTIDE SEQUENCE</scope>
    <source>
        <strain evidence="9">KEN8</strain>
    </source>
</reference>
<evidence type="ECO:0000256" key="3">
    <source>
        <dbReference type="ARBA" id="ARBA00023125"/>
    </source>
</evidence>
<dbReference type="SUPFAM" id="SSF57959">
    <property type="entry name" value="Leucine zipper domain"/>
    <property type="match status" value="1"/>
</dbReference>
<keyword evidence="3" id="KW-0238">DNA-binding</keyword>
<gene>
    <name evidence="9" type="ORF">Scaly_1151800</name>
</gene>
<keyword evidence="5" id="KW-0539">Nucleus</keyword>
<dbReference type="AlphaFoldDB" id="A0AAW2QND2"/>
<dbReference type="SMART" id="SM00338">
    <property type="entry name" value="BRLZ"/>
    <property type="match status" value="1"/>
</dbReference>
<evidence type="ECO:0000256" key="7">
    <source>
        <dbReference type="SAM" id="MobiDB-lite"/>
    </source>
</evidence>
<evidence type="ECO:0000256" key="5">
    <source>
        <dbReference type="ARBA" id="ARBA00023242"/>
    </source>
</evidence>
<dbReference type="PANTHER" id="PTHR13690:SF86">
    <property type="entry name" value="TRANSCRIPTION FACTOR VIP1"/>
    <property type="match status" value="1"/>
</dbReference>
<reference evidence="9" key="1">
    <citation type="submission" date="2020-06" db="EMBL/GenBank/DDBJ databases">
        <authorList>
            <person name="Li T."/>
            <person name="Hu X."/>
            <person name="Zhang T."/>
            <person name="Song X."/>
            <person name="Zhang H."/>
            <person name="Dai N."/>
            <person name="Sheng W."/>
            <person name="Hou X."/>
            <person name="Wei L."/>
        </authorList>
    </citation>
    <scope>NUCLEOTIDE SEQUENCE</scope>
    <source>
        <strain evidence="9">KEN8</strain>
        <tissue evidence="9">Leaf</tissue>
    </source>
</reference>
<feature type="compositionally biased region" description="Polar residues" evidence="7">
    <location>
        <begin position="128"/>
        <end position="138"/>
    </location>
</feature>
<evidence type="ECO:0000256" key="2">
    <source>
        <dbReference type="ARBA" id="ARBA00023015"/>
    </source>
</evidence>
<keyword evidence="4" id="KW-0804">Transcription</keyword>
<dbReference type="CDD" id="cd14703">
    <property type="entry name" value="bZIP_plant_RF2"/>
    <property type="match status" value="1"/>
</dbReference>
<evidence type="ECO:0000259" key="8">
    <source>
        <dbReference type="PROSITE" id="PS50217"/>
    </source>
</evidence>
<dbReference type="GO" id="GO:0003700">
    <property type="term" value="F:DNA-binding transcription factor activity"/>
    <property type="evidence" value="ECO:0007669"/>
    <property type="project" value="InterPro"/>
</dbReference>
<comment type="subcellular location">
    <subcellularLocation>
        <location evidence="1">Nucleus</location>
    </subcellularLocation>
</comment>
<evidence type="ECO:0000313" key="9">
    <source>
        <dbReference type="EMBL" id="KAL0369329.1"/>
    </source>
</evidence>
<dbReference type="Gene3D" id="1.20.5.170">
    <property type="match status" value="1"/>
</dbReference>
<evidence type="ECO:0000256" key="4">
    <source>
        <dbReference type="ARBA" id="ARBA00023163"/>
    </source>
</evidence>
<keyword evidence="2" id="KW-0805">Transcription regulation</keyword>
<name>A0AAW2QND2_9LAMI</name>
<organism evidence="9">
    <name type="scientific">Sesamum calycinum</name>
    <dbReference type="NCBI Taxonomy" id="2727403"/>
    <lineage>
        <taxon>Eukaryota</taxon>
        <taxon>Viridiplantae</taxon>
        <taxon>Streptophyta</taxon>
        <taxon>Embryophyta</taxon>
        <taxon>Tracheophyta</taxon>
        <taxon>Spermatophyta</taxon>
        <taxon>Magnoliopsida</taxon>
        <taxon>eudicotyledons</taxon>
        <taxon>Gunneridae</taxon>
        <taxon>Pentapetalae</taxon>
        <taxon>asterids</taxon>
        <taxon>lamiids</taxon>
        <taxon>Lamiales</taxon>
        <taxon>Pedaliaceae</taxon>
        <taxon>Sesamum</taxon>
    </lineage>
</organism>
<dbReference type="InterPro" id="IPR004827">
    <property type="entry name" value="bZIP"/>
</dbReference>
<dbReference type="PANTHER" id="PTHR13690">
    <property type="entry name" value="TRANSCRIPTION FACTOR POSF21-RELATED"/>
    <property type="match status" value="1"/>
</dbReference>
<dbReference type="PROSITE" id="PS50217">
    <property type="entry name" value="BZIP"/>
    <property type="match status" value="1"/>
</dbReference>
<dbReference type="GO" id="GO:0003677">
    <property type="term" value="F:DNA binding"/>
    <property type="evidence" value="ECO:0007669"/>
    <property type="project" value="UniProtKB-KW"/>
</dbReference>
<dbReference type="EMBL" id="JACGWM010000006">
    <property type="protein sequence ID" value="KAL0369329.1"/>
    <property type="molecule type" value="Genomic_DNA"/>
</dbReference>
<dbReference type="Pfam" id="PF00170">
    <property type="entry name" value="bZIP_1"/>
    <property type="match status" value="1"/>
</dbReference>
<feature type="domain" description="BZIP" evidence="8">
    <location>
        <begin position="160"/>
        <end position="223"/>
    </location>
</feature>
<comment type="caution">
    <text evidence="9">The sequence shown here is derived from an EMBL/GenBank/DDBJ whole genome shotgun (WGS) entry which is preliminary data.</text>
</comment>
<accession>A0AAW2QND2</accession>
<dbReference type="GO" id="GO:0005634">
    <property type="term" value="C:nucleus"/>
    <property type="evidence" value="ECO:0007669"/>
    <property type="project" value="UniProtKB-SubCell"/>
</dbReference>
<protein>
    <submittedName>
        <fullName evidence="9">Transcription factor VIP1</fullName>
    </submittedName>
</protein>
<keyword evidence="6" id="KW-0175">Coiled coil</keyword>
<dbReference type="FunFam" id="1.20.5.170:FF:000083">
    <property type="entry name" value="Transcription factor VIP1"/>
    <property type="match status" value="1"/>
</dbReference>
<sequence length="339" mass="37122">MMDLKFAGKPIPATPSLPARADLDQMPDTPTRRAQHRRAHSDTFFRFPDLDDILLDDVVADLNLDLPPTPPSLLSNAPPPPAKTDVARPGAHLRSLSMDADFFEGLGLDGPPPTAEVGAGPRHKHSNSMDGYSSATSSEVDSNQKKAMAADRLAELALIDPKRAKRILANRQSAARSKERKIRYTSELERKVQTLQAEATTLSAQITLLQRDTTGLTAENKELKLKLQAMEQQAHLRDALNDALRNELQRLKIAAGQIPAVNGNNRGLSSQVPSTHRHSITSVTTRLSSNRFTPIPTTTLDSMVSRPNLASRTSTRGLDNSSKAWLLSDWQQKVLPSCI</sequence>
<proteinExistence type="predicted"/>
<dbReference type="InterPro" id="IPR046347">
    <property type="entry name" value="bZIP_sf"/>
</dbReference>